<feature type="non-terminal residue" evidence="2">
    <location>
        <position position="1"/>
    </location>
</feature>
<feature type="region of interest" description="Disordered" evidence="1">
    <location>
        <begin position="822"/>
        <end position="844"/>
    </location>
</feature>
<dbReference type="Proteomes" id="UP001328107">
    <property type="component" value="Unassembled WGS sequence"/>
</dbReference>
<evidence type="ECO:0000313" key="2">
    <source>
        <dbReference type="EMBL" id="GMR39848.1"/>
    </source>
</evidence>
<proteinExistence type="predicted"/>
<feature type="compositionally biased region" description="Acidic residues" evidence="1">
    <location>
        <begin position="480"/>
        <end position="587"/>
    </location>
</feature>
<comment type="caution">
    <text evidence="2">The sequence shown here is derived from an EMBL/GenBank/DDBJ whole genome shotgun (WGS) entry which is preliminary data.</text>
</comment>
<feature type="region of interest" description="Disordered" evidence="1">
    <location>
        <begin position="641"/>
        <end position="715"/>
    </location>
</feature>
<feature type="region of interest" description="Disordered" evidence="1">
    <location>
        <begin position="774"/>
        <end position="795"/>
    </location>
</feature>
<dbReference type="AlphaFoldDB" id="A0AAN4ZEN6"/>
<evidence type="ECO:0000313" key="3">
    <source>
        <dbReference type="Proteomes" id="UP001328107"/>
    </source>
</evidence>
<feature type="region of interest" description="Disordered" evidence="1">
    <location>
        <begin position="462"/>
        <end position="587"/>
    </location>
</feature>
<dbReference type="EMBL" id="BTRK01000003">
    <property type="protein sequence ID" value="GMR39848.1"/>
    <property type="molecule type" value="Genomic_DNA"/>
</dbReference>
<organism evidence="2 3">
    <name type="scientific">Pristionchus mayeri</name>
    <dbReference type="NCBI Taxonomy" id="1317129"/>
    <lineage>
        <taxon>Eukaryota</taxon>
        <taxon>Metazoa</taxon>
        <taxon>Ecdysozoa</taxon>
        <taxon>Nematoda</taxon>
        <taxon>Chromadorea</taxon>
        <taxon>Rhabditida</taxon>
        <taxon>Rhabditina</taxon>
        <taxon>Diplogasteromorpha</taxon>
        <taxon>Diplogasteroidea</taxon>
        <taxon>Neodiplogasteridae</taxon>
        <taxon>Pristionchus</taxon>
    </lineage>
</organism>
<evidence type="ECO:0000256" key="1">
    <source>
        <dbReference type="SAM" id="MobiDB-lite"/>
    </source>
</evidence>
<name>A0AAN4ZEN6_9BILA</name>
<accession>A0AAN4ZEN6</accession>
<feature type="compositionally biased region" description="Acidic residues" evidence="1">
    <location>
        <begin position="651"/>
        <end position="663"/>
    </location>
</feature>
<feature type="compositionally biased region" description="Basic residues" evidence="1">
    <location>
        <begin position="686"/>
        <end position="705"/>
    </location>
</feature>
<feature type="compositionally biased region" description="Basic and acidic residues" evidence="1">
    <location>
        <begin position="774"/>
        <end position="791"/>
    </location>
</feature>
<gene>
    <name evidence="2" type="ORF">PMAYCL1PPCAC_10043</name>
</gene>
<protein>
    <submittedName>
        <fullName evidence="2">Uncharacterized protein</fullName>
    </submittedName>
</protein>
<reference evidence="3" key="1">
    <citation type="submission" date="2022-10" db="EMBL/GenBank/DDBJ databases">
        <title>Genome assembly of Pristionchus species.</title>
        <authorList>
            <person name="Yoshida K."/>
            <person name="Sommer R.J."/>
        </authorList>
    </citation>
    <scope>NUCLEOTIDE SEQUENCE [LARGE SCALE GENOMIC DNA]</scope>
    <source>
        <strain evidence="3">RS5460</strain>
    </source>
</reference>
<keyword evidence="3" id="KW-1185">Reference proteome</keyword>
<feature type="compositionally biased region" description="Acidic residues" evidence="1">
    <location>
        <begin position="835"/>
        <end position="844"/>
    </location>
</feature>
<sequence length="844" mass="97460">GPSPSLSIQLSNGRSYPNHEMEKLVKLMEKHAHLLNSADPDKMKEGYENVNEEGKECSWHVQDKCLKVTGELSALWHQLSDYAKSINVESLDDEKDDGGMEHKLYDQIVDYFKTGKIPYENYTRIRDAKYVWTKKCSQYTLADDGQTLNKGRAVVLKRGEVINAISNYHQICGHSNYDKMLAFLSQLFFPSGNNLMCSYVASCSCGYITNINFNDLKVLVKNTAGGRREIMVLYGKDDCDRQEMPKKTLNITISYGITDTEYEKEFMRARLSSSSKFKIARDGKTLVTSSGAIVLKNEEAVNVCMRIHELCGHPKYNEMTTLVSRFLFVPIIAPLCAAVMRKCTFCRCKSTNISIISASPVNFQDVSLDINVHYDEGTNERRFQIITHGVDRDLVDNYVKSTTDRLKSYGKWKEPVFSPSAALAREVLRAVDLLKGDEEKIDDVIDFDPIHNDTLSTEEVNISETDECGTGSETVSDKESVEDEMSSDEEDEDEMEEEDEEIEDEDEEEVEYDEEESEYYEDEGESEYDEDEEESYYEDGEGSELYDEEEDEDEETEEEEVDDEEDLEGEEDEETDDEEWDSDWEDEELREMRRAYKQQQDEIELMKYRLKCLRNGRMGMEAYKRQWEWSDYLHEELRARENPHLARMANEDEEESGESEGEAEVAPSDDQPGPSGLGFLPEERKHQKSRKERRKLARMSKKKKGKGENRHYDLPPYQANYEVLGHAQPNVANTVQLERVEMEQRDNQPILFAPPPLSQSALIARKRERLANLRKEKDELERNTKKAEREYPLPPLHNPYAAVFNGNLAPPGLEEKLRKLRLDRQRRKDAGLTASEEDEEECEE</sequence>